<dbReference type="InterPro" id="IPR018496">
    <property type="entry name" value="PsdUridine_synth_RsuA/RluB_CS"/>
</dbReference>
<accession>A0ABX2XEQ2</accession>
<dbReference type="PANTHER" id="PTHR47683:SF2">
    <property type="entry name" value="RNA-BINDING S4 DOMAIN-CONTAINING PROTEIN"/>
    <property type="match status" value="1"/>
</dbReference>
<keyword evidence="8" id="KW-1185">Reference proteome</keyword>
<evidence type="ECO:0000313" key="7">
    <source>
        <dbReference type="EMBL" id="OCB70650.1"/>
    </source>
</evidence>
<dbReference type="InterPro" id="IPR000748">
    <property type="entry name" value="PsdUridine_synth_RsuA/RluB/E/F"/>
</dbReference>
<dbReference type="SMART" id="SM00363">
    <property type="entry name" value="S4"/>
    <property type="match status" value="1"/>
</dbReference>
<dbReference type="CDD" id="cd02554">
    <property type="entry name" value="PseudoU_synth_RluF"/>
    <property type="match status" value="1"/>
</dbReference>
<dbReference type="InterPro" id="IPR050343">
    <property type="entry name" value="RsuA_PseudoU_synthase"/>
</dbReference>
<dbReference type="InterPro" id="IPR002942">
    <property type="entry name" value="S4_RNA-bd"/>
</dbReference>
<feature type="compositionally biased region" description="Basic and acidic residues" evidence="5">
    <location>
        <begin position="254"/>
        <end position="285"/>
    </location>
</feature>
<evidence type="ECO:0000256" key="3">
    <source>
        <dbReference type="PROSITE-ProRule" id="PRU00182"/>
    </source>
</evidence>
<dbReference type="NCBIfam" id="TIGR00093">
    <property type="entry name" value="pseudouridine synthase"/>
    <property type="match status" value="1"/>
</dbReference>
<gene>
    <name evidence="7" type="ORF">FLP_18450</name>
</gene>
<dbReference type="EMBL" id="LVEN01000042">
    <property type="protein sequence ID" value="OCB70650.1"/>
    <property type="molecule type" value="Genomic_DNA"/>
</dbReference>
<dbReference type="InterPro" id="IPR020094">
    <property type="entry name" value="TruA/RsuA/RluB/E/F_N"/>
</dbReference>
<dbReference type="RefSeq" id="WP_065450963.1">
    <property type="nucleotide sequence ID" value="NZ_LVEN01000042.1"/>
</dbReference>
<dbReference type="Proteomes" id="UP000093343">
    <property type="component" value="Unassembled WGS sequence"/>
</dbReference>
<keyword evidence="3" id="KW-0694">RNA-binding</keyword>
<dbReference type="PROSITE" id="PS50889">
    <property type="entry name" value="S4"/>
    <property type="match status" value="1"/>
</dbReference>
<evidence type="ECO:0000259" key="6">
    <source>
        <dbReference type="SMART" id="SM00363"/>
    </source>
</evidence>
<dbReference type="Pfam" id="PF00849">
    <property type="entry name" value="PseudoU_synth_2"/>
    <property type="match status" value="1"/>
</dbReference>
<dbReference type="InterPro" id="IPR020103">
    <property type="entry name" value="PsdUridine_synth_cat_dom_sf"/>
</dbReference>
<dbReference type="NCBIfam" id="NF007784">
    <property type="entry name" value="PRK10475.1"/>
    <property type="match status" value="1"/>
</dbReference>
<comment type="caution">
    <text evidence="7">The sequence shown here is derived from an EMBL/GenBank/DDBJ whole genome shotgun (WGS) entry which is preliminary data.</text>
</comment>
<dbReference type="CDD" id="cd00165">
    <property type="entry name" value="S4"/>
    <property type="match status" value="1"/>
</dbReference>
<organism evidence="7 8">
    <name type="scientific">Flavobacterium piscis</name>
    <dbReference type="NCBI Taxonomy" id="1114874"/>
    <lineage>
        <taxon>Bacteria</taxon>
        <taxon>Pseudomonadati</taxon>
        <taxon>Bacteroidota</taxon>
        <taxon>Flavobacteriia</taxon>
        <taxon>Flavobacteriales</taxon>
        <taxon>Flavobacteriaceae</taxon>
        <taxon>Flavobacterium</taxon>
    </lineage>
</organism>
<evidence type="ECO:0000313" key="8">
    <source>
        <dbReference type="Proteomes" id="UP000093343"/>
    </source>
</evidence>
<dbReference type="PANTHER" id="PTHR47683">
    <property type="entry name" value="PSEUDOURIDINE SYNTHASE FAMILY PROTEIN-RELATED"/>
    <property type="match status" value="1"/>
</dbReference>
<dbReference type="EC" id="5.4.99.-" evidence="4"/>
<evidence type="ECO:0000256" key="5">
    <source>
        <dbReference type="SAM" id="MobiDB-lite"/>
    </source>
</evidence>
<dbReference type="SUPFAM" id="SSF55120">
    <property type="entry name" value="Pseudouridine synthase"/>
    <property type="match status" value="1"/>
</dbReference>
<evidence type="ECO:0000256" key="1">
    <source>
        <dbReference type="ARBA" id="ARBA00008348"/>
    </source>
</evidence>
<comment type="similarity">
    <text evidence="1 4">Belongs to the pseudouridine synthase RsuA family.</text>
</comment>
<evidence type="ECO:0000256" key="4">
    <source>
        <dbReference type="RuleBase" id="RU003887"/>
    </source>
</evidence>
<dbReference type="SUPFAM" id="SSF55174">
    <property type="entry name" value="Alpha-L RNA-binding motif"/>
    <property type="match status" value="1"/>
</dbReference>
<protein>
    <recommendedName>
        <fullName evidence="4">Pseudouridine synthase</fullName>
        <ecNumber evidence="4">5.4.99.-</ecNumber>
    </recommendedName>
</protein>
<dbReference type="InterPro" id="IPR042092">
    <property type="entry name" value="PsdUridine_s_RsuA/RluB/E/F_cat"/>
</dbReference>
<dbReference type="Pfam" id="PF01479">
    <property type="entry name" value="S4"/>
    <property type="match status" value="1"/>
</dbReference>
<feature type="region of interest" description="Disordered" evidence="5">
    <location>
        <begin position="236"/>
        <end position="285"/>
    </location>
</feature>
<sequence length="285" mass="33041">MEENLKRLNKFIGETGYCSRREADKLIEEGRVTINGVVAEMGTKVSQNDEVRIDGKLIVEKHEKLVYLAFNKPVGIECTTNLEVRNNIVDYINYPKRIFPIGRLDKASEGLIFMTNDGDIVNKILRARNNHEKEYTVTVNKPITERFIQRMGNGIPILDTVTKKCKVEQISQFTFKIILTQGLNRQIRRMTEYLGYDVTALKRIRIINISLDVPVGRYRDLTDDEIKELNHLIEPSSKTEEASFPKVETPSPRRRTDFLSKDDVPKRRTDFISKDDPRFKKKGDY</sequence>
<dbReference type="Gene3D" id="3.10.290.10">
    <property type="entry name" value="RNA-binding S4 domain"/>
    <property type="match status" value="1"/>
</dbReference>
<evidence type="ECO:0000256" key="2">
    <source>
        <dbReference type="ARBA" id="ARBA00023235"/>
    </source>
</evidence>
<dbReference type="InterPro" id="IPR036986">
    <property type="entry name" value="S4_RNA-bd_sf"/>
</dbReference>
<keyword evidence="2 4" id="KW-0413">Isomerase</keyword>
<reference evidence="8" key="1">
    <citation type="submission" date="2016-03" db="EMBL/GenBank/DDBJ databases">
        <title>Draft genome sequence of Paenibacillus glacialis DSM 22343.</title>
        <authorList>
            <person name="Shin S.-K."/>
            <person name="Yi H."/>
        </authorList>
    </citation>
    <scope>NUCLEOTIDE SEQUENCE [LARGE SCALE GENOMIC DNA]</scope>
    <source>
        <strain evidence="8">CCUG 60099</strain>
    </source>
</reference>
<dbReference type="Gene3D" id="3.30.70.580">
    <property type="entry name" value="Pseudouridine synthase I, catalytic domain, N-terminal subdomain"/>
    <property type="match status" value="1"/>
</dbReference>
<dbReference type="Gene3D" id="3.30.70.1560">
    <property type="entry name" value="Alpha-L RNA-binding motif"/>
    <property type="match status" value="1"/>
</dbReference>
<dbReference type="InterPro" id="IPR006145">
    <property type="entry name" value="PsdUridine_synth_RsuA/RluA"/>
</dbReference>
<dbReference type="PROSITE" id="PS01149">
    <property type="entry name" value="PSI_RSU"/>
    <property type="match status" value="1"/>
</dbReference>
<proteinExistence type="inferred from homology"/>
<name>A0ABX2XEQ2_9FLAO</name>
<feature type="domain" description="RNA-binding S4" evidence="6">
    <location>
        <begin position="6"/>
        <end position="69"/>
    </location>
</feature>